<proteinExistence type="predicted"/>
<evidence type="ECO:0000313" key="3">
    <source>
        <dbReference type="EMBL" id="ORZ01138.1"/>
    </source>
</evidence>
<keyword evidence="4" id="KW-1185">Reference proteome</keyword>
<evidence type="ECO:0000313" key="4">
    <source>
        <dbReference type="Proteomes" id="UP000242180"/>
    </source>
</evidence>
<keyword evidence="2" id="KW-1133">Transmembrane helix</keyword>
<comment type="caution">
    <text evidence="3">The sequence shown here is derived from an EMBL/GenBank/DDBJ whole genome shotgun (WGS) entry which is preliminary data.</text>
</comment>
<keyword evidence="2" id="KW-0472">Membrane</keyword>
<evidence type="ECO:0000256" key="2">
    <source>
        <dbReference type="SAM" id="Phobius"/>
    </source>
</evidence>
<reference evidence="3 4" key="1">
    <citation type="submission" date="2016-07" db="EMBL/GenBank/DDBJ databases">
        <title>Pervasive Adenine N6-methylation of Active Genes in Fungi.</title>
        <authorList>
            <consortium name="DOE Joint Genome Institute"/>
            <person name="Mondo S.J."/>
            <person name="Dannebaum R.O."/>
            <person name="Kuo R.C."/>
            <person name="Labutti K."/>
            <person name="Haridas S."/>
            <person name="Kuo A."/>
            <person name="Salamov A."/>
            <person name="Ahrendt S.R."/>
            <person name="Lipzen A."/>
            <person name="Sullivan W."/>
            <person name="Andreopoulos W.B."/>
            <person name="Clum A."/>
            <person name="Lindquist E."/>
            <person name="Daum C."/>
            <person name="Ramamoorthy G.K."/>
            <person name="Gryganskyi A."/>
            <person name="Culley D."/>
            <person name="Magnuson J.K."/>
            <person name="James T.Y."/>
            <person name="O'Malley M.A."/>
            <person name="Stajich J.E."/>
            <person name="Spatafora J.W."/>
            <person name="Visel A."/>
            <person name="Grigoriev I.V."/>
        </authorList>
    </citation>
    <scope>NUCLEOTIDE SEQUENCE [LARGE SCALE GENOMIC DNA]</scope>
    <source>
        <strain evidence="3 4">NRRL 2496</strain>
    </source>
</reference>
<feature type="transmembrane region" description="Helical" evidence="2">
    <location>
        <begin position="81"/>
        <end position="103"/>
    </location>
</feature>
<sequence>MDQDTLSFDVGRRPARRKRHLPTVEKDTSIPLRNHKKQSDDEDTMSDDGDTRFARKRRPHLEHSFSKQAASSKKSAVVKSLFLVGCAIWAAFLAFRVLSSIWFKDAAKLSVIDFIASKT</sequence>
<keyword evidence="2" id="KW-0812">Transmembrane</keyword>
<accession>A0A1X2HP56</accession>
<protein>
    <submittedName>
        <fullName evidence="3">Uncharacterized protein</fullName>
    </submittedName>
</protein>
<dbReference type="InParanoid" id="A0A1X2HP56"/>
<feature type="region of interest" description="Disordered" evidence="1">
    <location>
        <begin position="1"/>
        <end position="70"/>
    </location>
</feature>
<evidence type="ECO:0000256" key="1">
    <source>
        <dbReference type="SAM" id="MobiDB-lite"/>
    </source>
</evidence>
<dbReference type="EMBL" id="MCGN01000002">
    <property type="protein sequence ID" value="ORZ01138.1"/>
    <property type="molecule type" value="Genomic_DNA"/>
</dbReference>
<name>A0A1X2HP56_SYNRA</name>
<dbReference type="AlphaFoldDB" id="A0A1X2HP56"/>
<gene>
    <name evidence="3" type="ORF">BCR43DRAFT_486442</name>
</gene>
<organism evidence="3 4">
    <name type="scientific">Syncephalastrum racemosum</name>
    <name type="common">Filamentous fungus</name>
    <dbReference type="NCBI Taxonomy" id="13706"/>
    <lineage>
        <taxon>Eukaryota</taxon>
        <taxon>Fungi</taxon>
        <taxon>Fungi incertae sedis</taxon>
        <taxon>Mucoromycota</taxon>
        <taxon>Mucoromycotina</taxon>
        <taxon>Mucoromycetes</taxon>
        <taxon>Mucorales</taxon>
        <taxon>Syncephalastraceae</taxon>
        <taxon>Syncephalastrum</taxon>
    </lineage>
</organism>
<dbReference type="Proteomes" id="UP000242180">
    <property type="component" value="Unassembled WGS sequence"/>
</dbReference>